<reference evidence="2" key="1">
    <citation type="journal article" date="2004" name="Environ. Microbiol.">
        <title>The genome of Desulfotalea psychrophila, a sulfate-reducing bacterium from permanently cold Arctic sediments.</title>
        <authorList>
            <person name="Rabus R."/>
            <person name="Ruepp A."/>
            <person name="Frickey T."/>
            <person name="Rattei T."/>
            <person name="Fartmann B."/>
            <person name="Stark M."/>
            <person name="Bauer M."/>
            <person name="Zibat A."/>
            <person name="Lombardot T."/>
            <person name="Becker I."/>
            <person name="Amann J."/>
            <person name="Gellner K."/>
            <person name="Teeling H."/>
            <person name="Leuschner W.D."/>
            <person name="Gloeckner F.-O."/>
            <person name="Lupas A.N."/>
            <person name="Amann R."/>
            <person name="Klenk H.-P."/>
        </authorList>
    </citation>
    <scope>NUCLEOTIDE SEQUENCE [LARGE SCALE GENOMIC DNA]</scope>
    <source>
        <strain evidence="2">DSM 12343 / LSv54</strain>
    </source>
</reference>
<keyword evidence="2" id="KW-1185">Reference proteome</keyword>
<dbReference type="HOGENOM" id="CLU_1275963_0_0_7"/>
<evidence type="ECO:0000313" key="2">
    <source>
        <dbReference type="Proteomes" id="UP000000602"/>
    </source>
</evidence>
<protein>
    <submittedName>
        <fullName evidence="1">Uncharacterized protein</fullName>
    </submittedName>
</protein>
<evidence type="ECO:0000313" key="1">
    <source>
        <dbReference type="EMBL" id="CAG37816.1"/>
    </source>
</evidence>
<dbReference type="KEGG" id="dps:DP3087"/>
<proteinExistence type="predicted"/>
<gene>
    <name evidence="1" type="ordered locus">DP3087</name>
</gene>
<dbReference type="AlphaFoldDB" id="Q6AIL4"/>
<dbReference type="eggNOG" id="COG0511">
    <property type="taxonomic scope" value="Bacteria"/>
</dbReference>
<dbReference type="Proteomes" id="UP000000602">
    <property type="component" value="Chromosome"/>
</dbReference>
<sequence length="216" mass="24198">MSNEIDFDELLAKYHSDPYDYVDIYAIHTGLVKFQVGVGDEVDAPSGQWLQVPGTPLYEINRERNPKKVAAATNGIVSEVHAELDGQFVEAGEKLLTIKHPLKKKEIIENILKEVLYLFPAPESAKYFFSLDIQARIDKKDQKAVVVEPGEEIITMSLMKRDTPVCYTGERGVIHSVYFKPGVSVAQGEPLIGICPTEKLPLIEKIITKVKADWDN</sequence>
<dbReference type="OrthoDB" id="5430121at2"/>
<dbReference type="EMBL" id="CR522870">
    <property type="protein sequence ID" value="CAG37816.1"/>
    <property type="molecule type" value="Genomic_DNA"/>
</dbReference>
<dbReference type="STRING" id="177439.DP3087"/>
<organism evidence="1 2">
    <name type="scientific">Desulfotalea psychrophila (strain LSv54 / DSM 12343)</name>
    <dbReference type="NCBI Taxonomy" id="177439"/>
    <lineage>
        <taxon>Bacteria</taxon>
        <taxon>Pseudomonadati</taxon>
        <taxon>Thermodesulfobacteriota</taxon>
        <taxon>Desulfobulbia</taxon>
        <taxon>Desulfobulbales</taxon>
        <taxon>Desulfocapsaceae</taxon>
        <taxon>Desulfotalea</taxon>
    </lineage>
</organism>
<accession>Q6AIL4</accession>
<dbReference type="RefSeq" id="WP_011190328.1">
    <property type="nucleotide sequence ID" value="NC_006138.1"/>
</dbReference>
<name>Q6AIL4_DESPS</name>